<dbReference type="PROSITE" id="PS51186">
    <property type="entry name" value="GNAT"/>
    <property type="match status" value="1"/>
</dbReference>
<dbReference type="PANTHER" id="PTHR43441:SF11">
    <property type="entry name" value="RIBOSOMAL-PROTEIN-SERINE ACETYLTRANSFERASE"/>
    <property type="match status" value="1"/>
</dbReference>
<dbReference type="PANTHER" id="PTHR43441">
    <property type="entry name" value="RIBOSOMAL-PROTEIN-SERINE ACETYLTRANSFERASE"/>
    <property type="match status" value="1"/>
</dbReference>
<sequence>MIGSVESTGSVGSVGSVGSNGSNASDDGTSEGALFDFKHFPRLETPRLILREAKPEDRDGLFALYADEEVMRYMPLDPFRSVEEADDELGWHARIFREGTGIRWMIEDRDSGEFAGTCGFLGIEREHNRMEIGYDLAPAFWGRGLMPEAVRAVLGFGFGPLGANKIEARVDPGNAASIRLMDKLGFVQEGLLRQHEYEKGRYVDLAAYSILKSEYGPNPVLTLPKNG</sequence>
<evidence type="ECO:0000313" key="3">
    <source>
        <dbReference type="EMBL" id="QDH22113.1"/>
    </source>
</evidence>
<protein>
    <submittedName>
        <fullName evidence="3">GNAT family N-acetyltransferase</fullName>
    </submittedName>
</protein>
<feature type="region of interest" description="Disordered" evidence="1">
    <location>
        <begin position="1"/>
        <end position="28"/>
    </location>
</feature>
<dbReference type="OrthoDB" id="9785602at2"/>
<feature type="domain" description="N-acetyltransferase" evidence="2">
    <location>
        <begin position="48"/>
        <end position="204"/>
    </location>
</feature>
<dbReference type="GO" id="GO:0008999">
    <property type="term" value="F:protein-N-terminal-alanine acetyltransferase activity"/>
    <property type="evidence" value="ECO:0007669"/>
    <property type="project" value="TreeGrafter"/>
</dbReference>
<dbReference type="InterPro" id="IPR000182">
    <property type="entry name" value="GNAT_dom"/>
</dbReference>
<dbReference type="EMBL" id="CP041217">
    <property type="protein sequence ID" value="QDH22113.1"/>
    <property type="molecule type" value="Genomic_DNA"/>
</dbReference>
<dbReference type="Pfam" id="PF13302">
    <property type="entry name" value="Acetyltransf_3"/>
    <property type="match status" value="1"/>
</dbReference>
<keyword evidence="4" id="KW-1185">Reference proteome</keyword>
<dbReference type="SUPFAM" id="SSF55729">
    <property type="entry name" value="Acyl-CoA N-acyltransferases (Nat)"/>
    <property type="match status" value="1"/>
</dbReference>
<evidence type="ECO:0000313" key="4">
    <source>
        <dbReference type="Proteomes" id="UP000316968"/>
    </source>
</evidence>
<evidence type="ECO:0000259" key="2">
    <source>
        <dbReference type="PROSITE" id="PS51186"/>
    </source>
</evidence>
<proteinExistence type="predicted"/>
<dbReference type="InterPro" id="IPR051908">
    <property type="entry name" value="Ribosomal_N-acetyltransferase"/>
</dbReference>
<dbReference type="InterPro" id="IPR016181">
    <property type="entry name" value="Acyl_CoA_acyltransferase"/>
</dbReference>
<accession>A0A4Y6UWL6</accession>
<dbReference type="GO" id="GO:0005737">
    <property type="term" value="C:cytoplasm"/>
    <property type="evidence" value="ECO:0007669"/>
    <property type="project" value="TreeGrafter"/>
</dbReference>
<organism evidence="3 4">
    <name type="scientific">Saccharibacillus brassicae</name>
    <dbReference type="NCBI Taxonomy" id="2583377"/>
    <lineage>
        <taxon>Bacteria</taxon>
        <taxon>Bacillati</taxon>
        <taxon>Bacillota</taxon>
        <taxon>Bacilli</taxon>
        <taxon>Bacillales</taxon>
        <taxon>Paenibacillaceae</taxon>
        <taxon>Saccharibacillus</taxon>
    </lineage>
</organism>
<dbReference type="Gene3D" id="3.40.630.30">
    <property type="match status" value="1"/>
</dbReference>
<reference evidence="3 4" key="1">
    <citation type="submission" date="2019-06" db="EMBL/GenBank/DDBJ databases">
        <title>Saccharibacillus brassicae sp. nov., an endophytic bacterium isolated from Chinese cabbage seeds (Brassica pekinensis).</title>
        <authorList>
            <person name="Jiang L."/>
            <person name="Lee J."/>
            <person name="Kim S.W."/>
        </authorList>
    </citation>
    <scope>NUCLEOTIDE SEQUENCE [LARGE SCALE GENOMIC DNA]</scope>
    <source>
        <strain evidence="4">KCTC 43072 / ATSA2</strain>
    </source>
</reference>
<evidence type="ECO:0000256" key="1">
    <source>
        <dbReference type="SAM" id="MobiDB-lite"/>
    </source>
</evidence>
<gene>
    <name evidence="3" type="ORF">FFV09_15430</name>
</gene>
<dbReference type="KEGG" id="saca:FFV09_15430"/>
<keyword evidence="3" id="KW-0808">Transferase</keyword>
<dbReference type="GO" id="GO:1990189">
    <property type="term" value="F:protein N-terminal-serine acetyltransferase activity"/>
    <property type="evidence" value="ECO:0007669"/>
    <property type="project" value="TreeGrafter"/>
</dbReference>
<name>A0A4Y6UWL6_SACBS</name>
<dbReference type="Proteomes" id="UP000316968">
    <property type="component" value="Chromosome"/>
</dbReference>
<dbReference type="AlphaFoldDB" id="A0A4Y6UWL6"/>
<feature type="compositionally biased region" description="Low complexity" evidence="1">
    <location>
        <begin position="1"/>
        <end position="27"/>
    </location>
</feature>